<keyword evidence="3" id="KW-1185">Reference proteome</keyword>
<organism evidence="2 3">
    <name type="scientific">Collinsella stercoris DSM 13279</name>
    <dbReference type="NCBI Taxonomy" id="445975"/>
    <lineage>
        <taxon>Bacteria</taxon>
        <taxon>Bacillati</taxon>
        <taxon>Actinomycetota</taxon>
        <taxon>Coriobacteriia</taxon>
        <taxon>Coriobacteriales</taxon>
        <taxon>Coriobacteriaceae</taxon>
        <taxon>Collinsella</taxon>
    </lineage>
</organism>
<evidence type="ECO:0000313" key="2">
    <source>
        <dbReference type="EMBL" id="EEA90825.1"/>
    </source>
</evidence>
<gene>
    <name evidence="2" type="ORF">COLSTE_00861</name>
</gene>
<comment type="caution">
    <text evidence="2">The sequence shown here is derived from an EMBL/GenBank/DDBJ whole genome shotgun (WGS) entry which is preliminary data.</text>
</comment>
<reference evidence="2 3" key="2">
    <citation type="submission" date="2008-10" db="EMBL/GenBank/DDBJ databases">
        <authorList>
            <person name="Fulton L."/>
            <person name="Clifton S."/>
            <person name="Fulton B."/>
            <person name="Xu J."/>
            <person name="Minx P."/>
            <person name="Pepin K.H."/>
            <person name="Johnson M."/>
            <person name="Thiruvilangam P."/>
            <person name="Bhonagiri V."/>
            <person name="Nash W.E."/>
            <person name="Mardis E.R."/>
            <person name="Wilson R.K."/>
        </authorList>
    </citation>
    <scope>NUCLEOTIDE SEQUENCE [LARGE SCALE GENOMIC DNA]</scope>
    <source>
        <strain evidence="2 3">DSM 13279</strain>
    </source>
</reference>
<evidence type="ECO:0000256" key="1">
    <source>
        <dbReference type="SAM" id="MobiDB-lite"/>
    </source>
</evidence>
<dbReference type="STRING" id="445975.COLSTE_00861"/>
<dbReference type="EMBL" id="ABXJ01000055">
    <property type="protein sequence ID" value="EEA90825.1"/>
    <property type="molecule type" value="Genomic_DNA"/>
</dbReference>
<reference evidence="2 3" key="1">
    <citation type="submission" date="2008-10" db="EMBL/GenBank/DDBJ databases">
        <title>Draft genome sequence of Collinsella stercoris (DSM 13279).</title>
        <authorList>
            <person name="Sudarsanam P."/>
            <person name="Ley R."/>
            <person name="Guruge J."/>
            <person name="Turnbaugh P.J."/>
            <person name="Mahowald M."/>
            <person name="Liep D."/>
            <person name="Gordon J."/>
        </authorList>
    </citation>
    <scope>NUCLEOTIDE SEQUENCE [LARGE SCALE GENOMIC DNA]</scope>
    <source>
        <strain evidence="2 3">DSM 13279</strain>
    </source>
</reference>
<accession>B6G9X0</accession>
<sequence>MPSLLAAGGSVRPRIVRREFRASRRAQWALRASRIVRSPGDVRSGGADVRRETRRSQPCNKEEILLTPSR</sequence>
<feature type="compositionally biased region" description="Basic and acidic residues" evidence="1">
    <location>
        <begin position="48"/>
        <end position="64"/>
    </location>
</feature>
<dbReference type="AlphaFoldDB" id="B6G9X0"/>
<feature type="region of interest" description="Disordered" evidence="1">
    <location>
        <begin position="39"/>
        <end position="70"/>
    </location>
</feature>
<evidence type="ECO:0000313" key="3">
    <source>
        <dbReference type="Proteomes" id="UP000003560"/>
    </source>
</evidence>
<proteinExistence type="predicted"/>
<dbReference type="HOGENOM" id="CLU_2750842_0_0_11"/>
<dbReference type="Proteomes" id="UP000003560">
    <property type="component" value="Unassembled WGS sequence"/>
</dbReference>
<protein>
    <submittedName>
        <fullName evidence="2">Uncharacterized protein</fullName>
    </submittedName>
</protein>
<name>B6G9X0_9ACTN</name>